<dbReference type="Proteomes" id="UP000612899">
    <property type="component" value="Unassembled WGS sequence"/>
</dbReference>
<comment type="caution">
    <text evidence="2">The sequence shown here is derived from an EMBL/GenBank/DDBJ whole genome shotgun (WGS) entry which is preliminary data.</text>
</comment>
<evidence type="ECO:0000256" key="1">
    <source>
        <dbReference type="SAM" id="MobiDB-lite"/>
    </source>
</evidence>
<evidence type="ECO:0000313" key="3">
    <source>
        <dbReference type="Proteomes" id="UP000612899"/>
    </source>
</evidence>
<name>A0A8J3VFZ6_9ACTN</name>
<accession>A0A8J3VFZ6</accession>
<feature type="region of interest" description="Disordered" evidence="1">
    <location>
        <begin position="81"/>
        <end position="121"/>
    </location>
</feature>
<dbReference type="AlphaFoldDB" id="A0A8J3VFZ6"/>
<keyword evidence="3" id="KW-1185">Reference proteome</keyword>
<sequence>MVHDIDLDGVVVPGLTGRFYEREEGSRMATAGCYSLADEEIFIAWGYRDEAHCAWTAYRQRDGWSTPHRGCPRIRVENGTIARPGAEESSRVGRTGAAAEQHAQPYHGDEKRTDLALPRQP</sequence>
<dbReference type="EMBL" id="BONY01000016">
    <property type="protein sequence ID" value="GIH04960.1"/>
    <property type="molecule type" value="Genomic_DNA"/>
</dbReference>
<reference evidence="2" key="1">
    <citation type="submission" date="2021-01" db="EMBL/GenBank/DDBJ databases">
        <title>Whole genome shotgun sequence of Rhizocola hellebori NBRC 109834.</title>
        <authorList>
            <person name="Komaki H."/>
            <person name="Tamura T."/>
        </authorList>
    </citation>
    <scope>NUCLEOTIDE SEQUENCE</scope>
    <source>
        <strain evidence="2">NBRC 109834</strain>
    </source>
</reference>
<protein>
    <submittedName>
        <fullName evidence="2">Uncharacterized protein</fullName>
    </submittedName>
</protein>
<evidence type="ECO:0000313" key="2">
    <source>
        <dbReference type="EMBL" id="GIH04960.1"/>
    </source>
</evidence>
<organism evidence="2 3">
    <name type="scientific">Rhizocola hellebori</name>
    <dbReference type="NCBI Taxonomy" id="1392758"/>
    <lineage>
        <taxon>Bacteria</taxon>
        <taxon>Bacillati</taxon>
        <taxon>Actinomycetota</taxon>
        <taxon>Actinomycetes</taxon>
        <taxon>Micromonosporales</taxon>
        <taxon>Micromonosporaceae</taxon>
        <taxon>Rhizocola</taxon>
    </lineage>
</organism>
<dbReference type="RefSeq" id="WP_203908839.1">
    <property type="nucleotide sequence ID" value="NZ_BONY01000016.1"/>
</dbReference>
<gene>
    <name evidence="2" type="ORF">Rhe02_30270</name>
</gene>
<proteinExistence type="predicted"/>